<evidence type="ECO:0000256" key="4">
    <source>
        <dbReference type="ARBA" id="ARBA00035259"/>
    </source>
</evidence>
<dbReference type="Pfam" id="PF00380">
    <property type="entry name" value="Ribosomal_S9"/>
    <property type="match status" value="1"/>
</dbReference>
<evidence type="ECO:0000256" key="2">
    <source>
        <dbReference type="ARBA" id="ARBA00022980"/>
    </source>
</evidence>
<dbReference type="InterPro" id="IPR000754">
    <property type="entry name" value="Ribosomal_uS9"/>
</dbReference>
<dbReference type="GO" id="GO:0003723">
    <property type="term" value="F:RNA binding"/>
    <property type="evidence" value="ECO:0007669"/>
    <property type="project" value="TreeGrafter"/>
</dbReference>
<dbReference type="NCBIfam" id="NF001099">
    <property type="entry name" value="PRK00132.1"/>
    <property type="match status" value="1"/>
</dbReference>
<feature type="region of interest" description="Disordered" evidence="6">
    <location>
        <begin position="163"/>
        <end position="184"/>
    </location>
</feature>
<dbReference type="InterPro" id="IPR020568">
    <property type="entry name" value="Ribosomal_Su5_D2-typ_SF"/>
</dbReference>
<protein>
    <recommendedName>
        <fullName evidence="4 5">Small ribosomal subunit protein uS9</fullName>
    </recommendedName>
</protein>
<keyword evidence="2 5" id="KW-0689">Ribosomal protein</keyword>
<reference evidence="7 8" key="1">
    <citation type="submission" date="2020-07" db="EMBL/GenBank/DDBJ databases">
        <title>Huge and variable diversity of episymbiotic CPR bacteria and DPANN archaea in groundwater ecosystems.</title>
        <authorList>
            <person name="He C.Y."/>
            <person name="Keren R."/>
            <person name="Whittaker M."/>
            <person name="Farag I.F."/>
            <person name="Doudna J."/>
            <person name="Cate J.H.D."/>
            <person name="Banfield J.F."/>
        </authorList>
    </citation>
    <scope>NUCLEOTIDE SEQUENCE [LARGE SCALE GENOMIC DNA]</scope>
    <source>
        <strain evidence="7">NC_groundwater_541_Ag_S-0.1um_46_50</strain>
    </source>
</reference>
<dbReference type="EMBL" id="CP066690">
    <property type="protein sequence ID" value="QQG45111.1"/>
    <property type="molecule type" value="Genomic_DNA"/>
</dbReference>
<gene>
    <name evidence="5 7" type="primary">rpsI</name>
    <name evidence="7" type="ORF">HYW89_03890</name>
</gene>
<dbReference type="GO" id="GO:0022627">
    <property type="term" value="C:cytosolic small ribosomal subunit"/>
    <property type="evidence" value="ECO:0007669"/>
    <property type="project" value="TreeGrafter"/>
</dbReference>
<sequence>MPAKKKTVKKKISLKPQKIKEEKKAALKAPTPEIIAEVKPDLTGQEEFLKETAKKPERYFEAVGRRKTAVARVRLFTRAGDFSVNGKIYSEYFPTFDLQKIAEEALQKMKLLGRFRVSVKIYGGGIHAQAEAIRHGLARCLEKFNPDFRKRLKRAGFLRRDPRMKERKKFGLKKARRAPQWAKR</sequence>
<evidence type="ECO:0000256" key="3">
    <source>
        <dbReference type="ARBA" id="ARBA00023274"/>
    </source>
</evidence>
<evidence type="ECO:0000313" key="8">
    <source>
        <dbReference type="Proteomes" id="UP000595618"/>
    </source>
</evidence>
<comment type="similarity">
    <text evidence="1 5">Belongs to the universal ribosomal protein uS9 family.</text>
</comment>
<feature type="compositionally biased region" description="Basic residues" evidence="6">
    <location>
        <begin position="165"/>
        <end position="184"/>
    </location>
</feature>
<proteinExistence type="inferred from homology"/>
<accession>A0A7T5UR50</accession>
<evidence type="ECO:0000256" key="1">
    <source>
        <dbReference type="ARBA" id="ARBA00005251"/>
    </source>
</evidence>
<dbReference type="Gene3D" id="3.30.230.10">
    <property type="match status" value="1"/>
</dbReference>
<dbReference type="InterPro" id="IPR023035">
    <property type="entry name" value="Ribosomal_uS9_bac/plastid"/>
</dbReference>
<evidence type="ECO:0000256" key="5">
    <source>
        <dbReference type="HAMAP-Rule" id="MF_00532"/>
    </source>
</evidence>
<dbReference type="GO" id="GO:0003735">
    <property type="term" value="F:structural constituent of ribosome"/>
    <property type="evidence" value="ECO:0007669"/>
    <property type="project" value="InterPro"/>
</dbReference>
<dbReference type="HAMAP" id="MF_00532_B">
    <property type="entry name" value="Ribosomal_uS9_B"/>
    <property type="match status" value="1"/>
</dbReference>
<evidence type="ECO:0000256" key="6">
    <source>
        <dbReference type="SAM" id="MobiDB-lite"/>
    </source>
</evidence>
<keyword evidence="3 5" id="KW-0687">Ribonucleoprotein</keyword>
<evidence type="ECO:0000313" key="7">
    <source>
        <dbReference type="EMBL" id="QQG45111.1"/>
    </source>
</evidence>
<dbReference type="Proteomes" id="UP000595618">
    <property type="component" value="Chromosome"/>
</dbReference>
<dbReference type="FunFam" id="3.30.230.10:FF:000001">
    <property type="entry name" value="30S ribosomal protein S9"/>
    <property type="match status" value="1"/>
</dbReference>
<dbReference type="InterPro" id="IPR014721">
    <property type="entry name" value="Ribsml_uS5_D2-typ_fold_subgr"/>
</dbReference>
<dbReference type="PANTHER" id="PTHR21569">
    <property type="entry name" value="RIBOSOMAL PROTEIN S9"/>
    <property type="match status" value="1"/>
</dbReference>
<dbReference type="PANTHER" id="PTHR21569:SF1">
    <property type="entry name" value="SMALL RIBOSOMAL SUBUNIT PROTEIN US9M"/>
    <property type="match status" value="1"/>
</dbReference>
<dbReference type="AlphaFoldDB" id="A0A7T5UR50"/>
<dbReference type="SUPFAM" id="SSF54211">
    <property type="entry name" value="Ribosomal protein S5 domain 2-like"/>
    <property type="match status" value="1"/>
</dbReference>
<organism evidence="7 8">
    <name type="scientific">Candidatus Sungiibacteriota bacterium</name>
    <dbReference type="NCBI Taxonomy" id="2750080"/>
    <lineage>
        <taxon>Bacteria</taxon>
        <taxon>Candidatus Sungiibacteriota</taxon>
    </lineage>
</organism>
<dbReference type="GO" id="GO:0006412">
    <property type="term" value="P:translation"/>
    <property type="evidence" value="ECO:0007669"/>
    <property type="project" value="UniProtKB-UniRule"/>
</dbReference>
<name>A0A7T5UR50_9BACT</name>